<dbReference type="InterPro" id="IPR012340">
    <property type="entry name" value="NA-bd_OB-fold"/>
</dbReference>
<comment type="caution">
    <text evidence="12">The sequence shown here is derived from an EMBL/GenBank/DDBJ whole genome shotgun (WGS) entry which is preliminary data.</text>
</comment>
<feature type="binding site" evidence="8">
    <location>
        <position position="46"/>
    </location>
    <ligand>
        <name>[4Fe-4S] cluster</name>
        <dbReference type="ChEBI" id="CHEBI:49883"/>
        <label>1</label>
    </ligand>
</feature>
<feature type="binding site" evidence="8">
    <location>
        <position position="154"/>
    </location>
    <ligand>
        <name>[4Fe-4S] cluster</name>
        <dbReference type="ChEBI" id="CHEBI:49883"/>
        <label>2</label>
        <note>4Fe-4S-S-AdoMet</note>
    </ligand>
</feature>
<dbReference type="Pfam" id="PF00919">
    <property type="entry name" value="UPF0004"/>
    <property type="match status" value="1"/>
</dbReference>
<dbReference type="GO" id="GO:0005840">
    <property type="term" value="C:ribosome"/>
    <property type="evidence" value="ECO:0007669"/>
    <property type="project" value="UniProtKB-KW"/>
</dbReference>
<dbReference type="SMART" id="SM00729">
    <property type="entry name" value="Elp3"/>
    <property type="match status" value="1"/>
</dbReference>
<dbReference type="PROSITE" id="PS51449">
    <property type="entry name" value="MTTASE_N"/>
    <property type="match status" value="1"/>
</dbReference>
<evidence type="ECO:0000313" key="13">
    <source>
        <dbReference type="Proteomes" id="UP001546774"/>
    </source>
</evidence>
<dbReference type="HAMAP" id="MF_01865">
    <property type="entry name" value="MTTase_RimO"/>
    <property type="match status" value="1"/>
</dbReference>
<accession>A0ABV1H3U1</accession>
<name>A0ABV1H3U1_9FIRM</name>
<comment type="catalytic activity">
    <reaction evidence="8">
        <text>L-aspartate(89)-[ribosomal protein uS12]-hydrogen + (sulfur carrier)-SH + AH2 + 2 S-adenosyl-L-methionine = 3-methylsulfanyl-L-aspartate(89)-[ribosomal protein uS12]-hydrogen + (sulfur carrier)-H + 5'-deoxyadenosine + L-methionine + A + S-adenosyl-L-homocysteine + 2 H(+)</text>
        <dbReference type="Rhea" id="RHEA:37087"/>
        <dbReference type="Rhea" id="RHEA-COMP:10460"/>
        <dbReference type="Rhea" id="RHEA-COMP:10461"/>
        <dbReference type="Rhea" id="RHEA-COMP:14737"/>
        <dbReference type="Rhea" id="RHEA-COMP:14739"/>
        <dbReference type="ChEBI" id="CHEBI:13193"/>
        <dbReference type="ChEBI" id="CHEBI:15378"/>
        <dbReference type="ChEBI" id="CHEBI:17319"/>
        <dbReference type="ChEBI" id="CHEBI:17499"/>
        <dbReference type="ChEBI" id="CHEBI:29917"/>
        <dbReference type="ChEBI" id="CHEBI:29961"/>
        <dbReference type="ChEBI" id="CHEBI:57844"/>
        <dbReference type="ChEBI" id="CHEBI:57856"/>
        <dbReference type="ChEBI" id="CHEBI:59789"/>
        <dbReference type="ChEBI" id="CHEBI:64428"/>
        <dbReference type="ChEBI" id="CHEBI:73599"/>
        <dbReference type="EC" id="2.8.4.4"/>
    </reaction>
</comment>
<evidence type="ECO:0000256" key="8">
    <source>
        <dbReference type="HAMAP-Rule" id="MF_01865"/>
    </source>
</evidence>
<dbReference type="SFLD" id="SFLDG01061">
    <property type="entry name" value="methylthiotransferase"/>
    <property type="match status" value="1"/>
</dbReference>
<dbReference type="Pfam" id="PF18693">
    <property type="entry name" value="TRAM_2"/>
    <property type="match status" value="1"/>
</dbReference>
<dbReference type="NCBIfam" id="TIGR01125">
    <property type="entry name" value="30S ribosomal protein S12 methylthiotransferase RimO"/>
    <property type="match status" value="1"/>
</dbReference>
<dbReference type="Gene3D" id="3.80.30.20">
    <property type="entry name" value="tm_1862 like domain"/>
    <property type="match status" value="1"/>
</dbReference>
<evidence type="ECO:0000256" key="5">
    <source>
        <dbReference type="ARBA" id="ARBA00022723"/>
    </source>
</evidence>
<feature type="binding site" evidence="8">
    <location>
        <position position="161"/>
    </location>
    <ligand>
        <name>[4Fe-4S] cluster</name>
        <dbReference type="ChEBI" id="CHEBI:49883"/>
        <label>2</label>
        <note>4Fe-4S-S-AdoMet</note>
    </ligand>
</feature>
<dbReference type="Gene3D" id="3.40.50.12160">
    <property type="entry name" value="Methylthiotransferase, N-terminal domain"/>
    <property type="match status" value="1"/>
</dbReference>
<dbReference type="InterPro" id="IPR005840">
    <property type="entry name" value="Ribosomal_uS12_MeSTrfase_RimO"/>
</dbReference>
<feature type="binding site" evidence="8">
    <location>
        <position position="10"/>
    </location>
    <ligand>
        <name>[4Fe-4S] cluster</name>
        <dbReference type="ChEBI" id="CHEBI:49883"/>
        <label>1</label>
    </ligand>
</feature>
<dbReference type="Proteomes" id="UP001546774">
    <property type="component" value="Unassembled WGS sequence"/>
</dbReference>
<feature type="domain" description="TRAM" evidence="9">
    <location>
        <begin position="373"/>
        <end position="441"/>
    </location>
</feature>
<evidence type="ECO:0000256" key="3">
    <source>
        <dbReference type="ARBA" id="ARBA00022679"/>
    </source>
</evidence>
<keyword evidence="4 8" id="KW-0949">S-adenosyl-L-methionine</keyword>
<dbReference type="SFLD" id="SFLDF00274">
    <property type="entry name" value="ribosomal_protein_S12_methylth"/>
    <property type="match status" value="1"/>
</dbReference>
<dbReference type="InterPro" id="IPR058240">
    <property type="entry name" value="rSAM_sf"/>
</dbReference>
<feature type="binding site" evidence="8">
    <location>
        <position position="80"/>
    </location>
    <ligand>
        <name>[4Fe-4S] cluster</name>
        <dbReference type="ChEBI" id="CHEBI:49883"/>
        <label>1</label>
    </ligand>
</feature>
<dbReference type="EC" id="2.8.4.4" evidence="8"/>
<dbReference type="SFLD" id="SFLDG01082">
    <property type="entry name" value="B12-binding_domain_containing"/>
    <property type="match status" value="1"/>
</dbReference>
<dbReference type="InterPro" id="IPR005839">
    <property type="entry name" value="Methylthiotransferase"/>
</dbReference>
<comment type="similarity">
    <text evidence="8">Belongs to the methylthiotransferase family. RimO subfamily.</text>
</comment>
<keyword evidence="3 8" id="KW-0808">Transferase</keyword>
<keyword evidence="6 8" id="KW-0408">Iron</keyword>
<dbReference type="SUPFAM" id="SSF102114">
    <property type="entry name" value="Radical SAM enzymes"/>
    <property type="match status" value="1"/>
</dbReference>
<keyword evidence="5 8" id="KW-0479">Metal-binding</keyword>
<dbReference type="Pfam" id="PF04055">
    <property type="entry name" value="Radical_SAM"/>
    <property type="match status" value="1"/>
</dbReference>
<dbReference type="PANTHER" id="PTHR43837">
    <property type="entry name" value="RIBOSOMAL PROTEIN S12 METHYLTHIOTRANSFERASE RIMO"/>
    <property type="match status" value="1"/>
</dbReference>
<dbReference type="EMBL" id="JBBMFS010000002">
    <property type="protein sequence ID" value="MEQ2554140.1"/>
    <property type="molecule type" value="Genomic_DNA"/>
</dbReference>
<dbReference type="CDD" id="cd01335">
    <property type="entry name" value="Radical_SAM"/>
    <property type="match status" value="1"/>
</dbReference>
<comment type="cofactor">
    <cofactor evidence="8">
        <name>[4Fe-4S] cluster</name>
        <dbReference type="ChEBI" id="CHEBI:49883"/>
    </cofactor>
    <text evidence="8">Binds 2 [4Fe-4S] clusters. One cluster is coordinated with 3 cysteines and an exchangeable S-adenosyl-L-methionine.</text>
</comment>
<dbReference type="InterPro" id="IPR020612">
    <property type="entry name" value="Methylthiotransferase_CS"/>
</dbReference>
<evidence type="ECO:0000259" key="10">
    <source>
        <dbReference type="PROSITE" id="PS51449"/>
    </source>
</evidence>
<evidence type="ECO:0000259" key="11">
    <source>
        <dbReference type="PROSITE" id="PS51918"/>
    </source>
</evidence>
<keyword evidence="1 8" id="KW-0004">4Fe-4S</keyword>
<keyword evidence="2 8" id="KW-0963">Cytoplasm</keyword>
<dbReference type="PROSITE" id="PS01278">
    <property type="entry name" value="MTTASE_RADICAL"/>
    <property type="match status" value="1"/>
</dbReference>
<keyword evidence="12" id="KW-0689">Ribosomal protein</keyword>
<dbReference type="InterPro" id="IPR006638">
    <property type="entry name" value="Elp3/MiaA/NifB-like_rSAM"/>
</dbReference>
<sequence length="442" mass="50093">MKVMFVSLGCDKNLVDTENMLGILNDRGFTFTDDEMEAEVIAVNTCCFIHDAKQESINTILEMAEHKKDGKCKILIVTGCLAHRYQDEITKEIPEVDAFIGTSSYDKIADVIEAVLDGRTYNSIEDTDRLPLVRSKRVVTTGGYYEYLKIAEGCDKHCTYCIIPKIRGNYRSYPMDYLVEQAEALVANGAKELILVAQETTVYGTDIYGKKALPELLHKLGQIEDLKWIRILYCYPEEINDELIQAIKNEPKVCHYLDMPIQHASDAILKRMGRRTSRQELIDIITKLRKEIPDIALRTTLITGFPGETKQDHEQMMEFVDSMEFDRLGVFTYSPEEGTPAAEMDNQIDEEVKEQWRDEVMELQQEVSLDKSADMVGKTIEVMIEGKISDDEAYVGRSYKDAPNVDGFVFVNTTANLMSGAIVRVEITGAMEYDLIGSLVED</sequence>
<evidence type="ECO:0000256" key="6">
    <source>
        <dbReference type="ARBA" id="ARBA00023004"/>
    </source>
</evidence>
<dbReference type="InterPro" id="IPR013848">
    <property type="entry name" value="Methylthiotransferase_N"/>
</dbReference>
<evidence type="ECO:0000256" key="7">
    <source>
        <dbReference type="ARBA" id="ARBA00023014"/>
    </source>
</evidence>
<evidence type="ECO:0000256" key="1">
    <source>
        <dbReference type="ARBA" id="ARBA00022485"/>
    </source>
</evidence>
<comment type="subcellular location">
    <subcellularLocation>
        <location evidence="8">Cytoplasm</location>
    </subcellularLocation>
</comment>
<reference evidence="12" key="1">
    <citation type="submission" date="2024-03" db="EMBL/GenBank/DDBJ databases">
        <title>Human intestinal bacterial collection.</title>
        <authorList>
            <person name="Pauvert C."/>
            <person name="Hitch T.C.A."/>
            <person name="Clavel T."/>
        </authorList>
    </citation>
    <scope>NUCLEOTIDE SEQUENCE [LARGE SCALE GENOMIC DNA]</scope>
    <source>
        <strain evidence="12">CLA-AA-H89B</strain>
    </source>
</reference>
<dbReference type="Gene3D" id="2.40.50.140">
    <property type="entry name" value="Nucleic acid-binding proteins"/>
    <property type="match status" value="1"/>
</dbReference>
<feature type="binding site" evidence="8">
    <location>
        <position position="158"/>
    </location>
    <ligand>
        <name>[4Fe-4S] cluster</name>
        <dbReference type="ChEBI" id="CHEBI:49883"/>
        <label>2</label>
        <note>4Fe-4S-S-AdoMet</note>
    </ligand>
</feature>
<keyword evidence="13" id="KW-1185">Reference proteome</keyword>
<dbReference type="InterPro" id="IPR038135">
    <property type="entry name" value="Methylthiotransferase_N_sf"/>
</dbReference>
<evidence type="ECO:0000256" key="2">
    <source>
        <dbReference type="ARBA" id="ARBA00022490"/>
    </source>
</evidence>
<dbReference type="PROSITE" id="PS50926">
    <property type="entry name" value="TRAM"/>
    <property type="match status" value="1"/>
</dbReference>
<feature type="domain" description="Radical SAM core" evidence="11">
    <location>
        <begin position="140"/>
        <end position="370"/>
    </location>
</feature>
<dbReference type="InterPro" id="IPR002792">
    <property type="entry name" value="TRAM_dom"/>
</dbReference>
<gene>
    <name evidence="8 12" type="primary">rimO</name>
    <name evidence="12" type="ORF">WMO37_03795</name>
</gene>
<protein>
    <recommendedName>
        <fullName evidence="8">Ribosomal protein uS12 methylthiotransferase RimO</fullName>
        <shortName evidence="8">uS12 MTTase</shortName>
        <shortName evidence="8">uS12 methylthiotransferase</shortName>
        <ecNumber evidence="8">2.8.4.4</ecNumber>
    </recommendedName>
    <alternativeName>
        <fullName evidence="8">Ribosomal protein uS12 (aspartate-C(3))-methylthiotransferase</fullName>
    </alternativeName>
    <alternativeName>
        <fullName evidence="8">Ribosome maturation factor RimO</fullName>
    </alternativeName>
</protein>
<comment type="function">
    <text evidence="8">Catalyzes the methylthiolation of an aspartic acid residue of ribosomal protein uS12.</text>
</comment>
<dbReference type="NCBIfam" id="TIGR00089">
    <property type="entry name" value="MiaB/RimO family radical SAM methylthiotransferase"/>
    <property type="match status" value="1"/>
</dbReference>
<proteinExistence type="inferred from homology"/>
<dbReference type="InterPro" id="IPR007197">
    <property type="entry name" value="rSAM"/>
</dbReference>
<dbReference type="GO" id="GO:0103039">
    <property type="term" value="F:protein methylthiotransferase activity"/>
    <property type="evidence" value="ECO:0007669"/>
    <property type="project" value="UniProtKB-EC"/>
</dbReference>
<dbReference type="PROSITE" id="PS51918">
    <property type="entry name" value="RADICAL_SAM"/>
    <property type="match status" value="1"/>
</dbReference>
<dbReference type="SFLD" id="SFLDS00029">
    <property type="entry name" value="Radical_SAM"/>
    <property type="match status" value="1"/>
</dbReference>
<keyword evidence="12" id="KW-0687">Ribonucleoprotein</keyword>
<dbReference type="PANTHER" id="PTHR43837:SF1">
    <property type="entry name" value="RIBOSOMAL PROTEIN US12 METHYLTHIOTRANSFERASE RIMO"/>
    <property type="match status" value="1"/>
</dbReference>
<feature type="domain" description="MTTase N-terminal" evidence="10">
    <location>
        <begin position="1"/>
        <end position="117"/>
    </location>
</feature>
<evidence type="ECO:0000256" key="4">
    <source>
        <dbReference type="ARBA" id="ARBA00022691"/>
    </source>
</evidence>
<keyword evidence="7 8" id="KW-0411">Iron-sulfur</keyword>
<evidence type="ECO:0000259" key="9">
    <source>
        <dbReference type="PROSITE" id="PS50926"/>
    </source>
</evidence>
<organism evidence="12 13">
    <name type="scientific">Lachnospira intestinalis</name>
    <dbReference type="NCBI Taxonomy" id="3133158"/>
    <lineage>
        <taxon>Bacteria</taxon>
        <taxon>Bacillati</taxon>
        <taxon>Bacillota</taxon>
        <taxon>Clostridia</taxon>
        <taxon>Lachnospirales</taxon>
        <taxon>Lachnospiraceae</taxon>
        <taxon>Lachnospira</taxon>
    </lineage>
</organism>
<evidence type="ECO:0000313" key="12">
    <source>
        <dbReference type="EMBL" id="MEQ2554140.1"/>
    </source>
</evidence>
<dbReference type="InterPro" id="IPR023404">
    <property type="entry name" value="rSAM_horseshoe"/>
</dbReference>